<organism evidence="13 14">
    <name type="scientific">Fasciola hepatica</name>
    <name type="common">Liver fluke</name>
    <dbReference type="NCBI Taxonomy" id="6192"/>
    <lineage>
        <taxon>Eukaryota</taxon>
        <taxon>Metazoa</taxon>
        <taxon>Spiralia</taxon>
        <taxon>Lophotrochozoa</taxon>
        <taxon>Platyhelminthes</taxon>
        <taxon>Trematoda</taxon>
        <taxon>Digenea</taxon>
        <taxon>Plagiorchiida</taxon>
        <taxon>Echinostomata</taxon>
        <taxon>Echinostomatoidea</taxon>
        <taxon>Fasciolidae</taxon>
        <taxon>Fasciola</taxon>
    </lineage>
</organism>
<name>A0A4E0RDE3_FASHE</name>
<keyword evidence="8 13" id="KW-0675">Receptor</keyword>
<comment type="caution">
    <text evidence="13">The sequence shown here is derived from an EMBL/GenBank/DDBJ whole genome shotgun (WGS) entry which is preliminary data.</text>
</comment>
<comment type="subcellular location">
    <subcellularLocation>
        <location evidence="1">Nucleus</location>
    </subcellularLocation>
</comment>
<feature type="compositionally biased region" description="Low complexity" evidence="10">
    <location>
        <begin position="232"/>
        <end position="254"/>
    </location>
</feature>
<feature type="compositionally biased region" description="Polar residues" evidence="10">
    <location>
        <begin position="543"/>
        <end position="559"/>
    </location>
</feature>
<keyword evidence="7" id="KW-0804">Transcription</keyword>
<dbReference type="PRINTS" id="PR00047">
    <property type="entry name" value="STROIDFINGER"/>
</dbReference>
<dbReference type="Pfam" id="PF00104">
    <property type="entry name" value="Hormone_recep"/>
    <property type="match status" value="1"/>
</dbReference>
<feature type="region of interest" description="Disordered" evidence="10">
    <location>
        <begin position="509"/>
        <end position="559"/>
    </location>
</feature>
<dbReference type="InterPro" id="IPR001723">
    <property type="entry name" value="Nuclear_hrmn_rcpt"/>
</dbReference>
<proteinExistence type="predicted"/>
<dbReference type="Gene3D" id="3.30.50.10">
    <property type="entry name" value="Erythroid Transcription Factor GATA-1, subunit A"/>
    <property type="match status" value="1"/>
</dbReference>
<feature type="domain" description="Nuclear receptor" evidence="11">
    <location>
        <begin position="580"/>
        <end position="655"/>
    </location>
</feature>
<evidence type="ECO:0000256" key="8">
    <source>
        <dbReference type="ARBA" id="ARBA00023170"/>
    </source>
</evidence>
<keyword evidence="3" id="KW-0863">Zinc-finger</keyword>
<keyword evidence="9" id="KW-0539">Nucleus</keyword>
<evidence type="ECO:0000313" key="13">
    <source>
        <dbReference type="EMBL" id="THD25503.1"/>
    </source>
</evidence>
<feature type="region of interest" description="Disordered" evidence="10">
    <location>
        <begin position="654"/>
        <end position="734"/>
    </location>
</feature>
<feature type="region of interest" description="Disordered" evidence="10">
    <location>
        <begin position="199"/>
        <end position="255"/>
    </location>
</feature>
<feature type="region of interest" description="Disordered" evidence="10">
    <location>
        <begin position="457"/>
        <end position="487"/>
    </location>
</feature>
<feature type="compositionally biased region" description="Polar residues" evidence="10">
    <location>
        <begin position="720"/>
        <end position="734"/>
    </location>
</feature>
<dbReference type="GO" id="GO:0003700">
    <property type="term" value="F:DNA-binding transcription factor activity"/>
    <property type="evidence" value="ECO:0007669"/>
    <property type="project" value="InterPro"/>
</dbReference>
<dbReference type="PRINTS" id="PR00398">
    <property type="entry name" value="STRDHORMONER"/>
</dbReference>
<dbReference type="Gene3D" id="1.10.565.10">
    <property type="entry name" value="Retinoid X Receptor"/>
    <property type="match status" value="1"/>
</dbReference>
<evidence type="ECO:0000256" key="4">
    <source>
        <dbReference type="ARBA" id="ARBA00022833"/>
    </source>
</evidence>
<dbReference type="CDD" id="cd06916">
    <property type="entry name" value="NR_DBD_like"/>
    <property type="match status" value="1"/>
</dbReference>
<keyword evidence="2" id="KW-0479">Metal-binding</keyword>
<dbReference type="GO" id="GO:0043565">
    <property type="term" value="F:sequence-specific DNA binding"/>
    <property type="evidence" value="ECO:0007669"/>
    <property type="project" value="InterPro"/>
</dbReference>
<feature type="domain" description="NR LBD" evidence="12">
    <location>
        <begin position="749"/>
        <end position="1002"/>
    </location>
</feature>
<evidence type="ECO:0000256" key="1">
    <source>
        <dbReference type="ARBA" id="ARBA00004123"/>
    </source>
</evidence>
<dbReference type="SUPFAM" id="SSF57716">
    <property type="entry name" value="Glucocorticoid receptor-like (DNA-binding domain)"/>
    <property type="match status" value="1"/>
</dbReference>
<dbReference type="Proteomes" id="UP000230066">
    <property type="component" value="Unassembled WGS sequence"/>
</dbReference>
<evidence type="ECO:0000256" key="9">
    <source>
        <dbReference type="ARBA" id="ARBA00023242"/>
    </source>
</evidence>
<dbReference type="AlphaFoldDB" id="A0A4E0RDE3"/>
<dbReference type="SUPFAM" id="SSF48508">
    <property type="entry name" value="Nuclear receptor ligand-binding domain"/>
    <property type="match status" value="1"/>
</dbReference>
<feature type="compositionally biased region" description="Polar residues" evidence="10">
    <location>
        <begin position="457"/>
        <end position="468"/>
    </location>
</feature>
<reference evidence="13" key="1">
    <citation type="submission" date="2019-03" db="EMBL/GenBank/DDBJ databases">
        <title>Improved annotation for the trematode Fasciola hepatica.</title>
        <authorList>
            <person name="Choi Y.-J."/>
            <person name="Martin J."/>
            <person name="Mitreva M."/>
        </authorList>
    </citation>
    <scope>NUCLEOTIDE SEQUENCE [LARGE SCALE GENOMIC DNA]</scope>
</reference>
<evidence type="ECO:0000256" key="3">
    <source>
        <dbReference type="ARBA" id="ARBA00022771"/>
    </source>
</evidence>
<dbReference type="FunFam" id="3.30.50.10:FF:000006">
    <property type="entry name" value="Nuclear receptor subfamily 5 group A member"/>
    <property type="match status" value="1"/>
</dbReference>
<dbReference type="InterPro" id="IPR001628">
    <property type="entry name" value="Znf_hrmn_rcpt"/>
</dbReference>
<evidence type="ECO:0000256" key="10">
    <source>
        <dbReference type="SAM" id="MobiDB-lite"/>
    </source>
</evidence>
<evidence type="ECO:0000256" key="6">
    <source>
        <dbReference type="ARBA" id="ARBA00023125"/>
    </source>
</evidence>
<feature type="compositionally biased region" description="Low complexity" evidence="10">
    <location>
        <begin position="664"/>
        <end position="673"/>
    </location>
</feature>
<feature type="region of interest" description="Disordered" evidence="10">
    <location>
        <begin position="307"/>
        <end position="330"/>
    </location>
</feature>
<dbReference type="InterPro" id="IPR013088">
    <property type="entry name" value="Znf_NHR/GATA"/>
</dbReference>
<keyword evidence="14" id="KW-1185">Reference proteome</keyword>
<dbReference type="SMART" id="SM00430">
    <property type="entry name" value="HOLI"/>
    <property type="match status" value="1"/>
</dbReference>
<dbReference type="PROSITE" id="PS51843">
    <property type="entry name" value="NR_LBD"/>
    <property type="match status" value="1"/>
</dbReference>
<keyword evidence="5" id="KW-0805">Transcription regulation</keyword>
<sequence>MHSNFTSLHVTNQASLESRWLSEGGFGRVDTPGVVDSSTADVSHTLFSAVRTVSSYESVASPPAAYSVLGGLLDTVEPVSSTTGDDVDPGASSCVVSSVFLPKHDSLASVDEHGVDVSDVTSVNPINCYAKQEQIVDPPNPRVYSPCLQSVYSIGPHNVYPSVGNHFATNTHQPCASGTAPDAESECLDLDQVFSAIVHPETNSDPRAFTKREATPTKAEETEQRYRRSPMSSPASHYQHSFSSSSNSRMNLTSYQSVSASDRTLYTHPGDQSKVYFESNYSEYTHALRTPIPTLTPAPDLYSPYHHLPVTPDPVDRSSLSLPPPPAPPVPSSCYPDSIGIYQPSTHPVSARPNPSKVPLSSPFRGHTTRQHSPFERPVSGTQRYDGPSATFPTAFDNGSTSKDPSSLFVTNVYPFAPLSQPNSTTPVYVESPMSNTTYVDPQSHYVTPLSHNSWLATNSPRSSQATAAPSALATGTPITPNRRPYSPIIDEFATHGVSAELAYPCAQQKQQAPLPFSSPRAHHDQPTQTGSPGSKRSGAYTGFSSINQNNRRLAGQTSAKSVASALTLRTQSSLATEGPRTCVVCGDKSSGSHYGVTTCEGCKGFFRRAVQRNQSYACARDGKCEVNRTLRNKCQHCRLLKCLACGMSKESVRKKHATNEPGSSSSSSSASSPMKRSNTSSDGLYRPNFGAQSPYLPLSMARSSTPNTGKNVKHDVFPSPSTVHGESNGQTPFWQSSTQPNALLLSVQDKNLLSGLCDLIQSSKKQSMLESPLTCSNNNPGSVAKHVITSADMMFCPTQLCFAHHFARCLDEFNQLCQHDQAILLRGSLIELTLLLLCNEYCPASDGMFSFDAQADPCIASKPCLVSPWNPSFVLTEVAFDQLHLCDNSWTPARIFQFAARLAAMNLSLDEFGPLIGLILFTPERANLLDTDSVNQMQEVWAELLRRLCESRGSQTRCAHLILLLSTLREFAARIAHNLHSWFRSVDAPIPDTVREFLHPVMNAAEYL</sequence>
<dbReference type="PROSITE" id="PS51030">
    <property type="entry name" value="NUCLEAR_REC_DBD_2"/>
    <property type="match status" value="1"/>
</dbReference>
<dbReference type="InterPro" id="IPR035500">
    <property type="entry name" value="NHR-like_dom_sf"/>
</dbReference>
<dbReference type="GO" id="GO:0005634">
    <property type="term" value="C:nucleus"/>
    <property type="evidence" value="ECO:0007669"/>
    <property type="project" value="UniProtKB-SubCell"/>
</dbReference>
<accession>A0A4E0RDE3</accession>
<feature type="region of interest" description="Disordered" evidence="10">
    <location>
        <begin position="346"/>
        <end position="385"/>
    </location>
</feature>
<keyword evidence="6" id="KW-0238">DNA-binding</keyword>
<feature type="compositionally biased region" description="Polar residues" evidence="10">
    <location>
        <begin position="702"/>
        <end position="711"/>
    </location>
</feature>
<dbReference type="EMBL" id="JXXN02001114">
    <property type="protein sequence ID" value="THD25503.1"/>
    <property type="molecule type" value="Genomic_DNA"/>
</dbReference>
<gene>
    <name evidence="13" type="ORF">D915_003666</name>
</gene>
<evidence type="ECO:0000256" key="2">
    <source>
        <dbReference type="ARBA" id="ARBA00022723"/>
    </source>
</evidence>
<protein>
    <submittedName>
        <fullName evidence="13">Nuclear hormone receptor E75</fullName>
    </submittedName>
</protein>
<evidence type="ECO:0000256" key="7">
    <source>
        <dbReference type="ARBA" id="ARBA00023163"/>
    </source>
</evidence>
<dbReference type="SMART" id="SM00399">
    <property type="entry name" value="ZnF_C4"/>
    <property type="match status" value="1"/>
</dbReference>
<dbReference type="InterPro" id="IPR050234">
    <property type="entry name" value="Nuclear_hormone_rcpt_NR1"/>
</dbReference>
<dbReference type="Pfam" id="PF00105">
    <property type="entry name" value="zf-C4"/>
    <property type="match status" value="1"/>
</dbReference>
<dbReference type="PROSITE" id="PS00031">
    <property type="entry name" value="NUCLEAR_REC_DBD_1"/>
    <property type="match status" value="1"/>
</dbReference>
<dbReference type="GO" id="GO:0008270">
    <property type="term" value="F:zinc ion binding"/>
    <property type="evidence" value="ECO:0007669"/>
    <property type="project" value="UniProtKB-KW"/>
</dbReference>
<evidence type="ECO:0000259" key="11">
    <source>
        <dbReference type="PROSITE" id="PS51030"/>
    </source>
</evidence>
<feature type="compositionally biased region" description="Basic and acidic residues" evidence="10">
    <location>
        <begin position="202"/>
        <end position="226"/>
    </location>
</feature>
<dbReference type="InterPro" id="IPR000536">
    <property type="entry name" value="Nucl_hrmn_rcpt_lig-bd"/>
</dbReference>
<evidence type="ECO:0000256" key="5">
    <source>
        <dbReference type="ARBA" id="ARBA00023015"/>
    </source>
</evidence>
<keyword evidence="4" id="KW-0862">Zinc</keyword>
<dbReference type="PANTHER" id="PTHR24082">
    <property type="entry name" value="NUCLEAR HORMONE RECEPTOR"/>
    <property type="match status" value="1"/>
</dbReference>
<evidence type="ECO:0000259" key="12">
    <source>
        <dbReference type="PROSITE" id="PS51843"/>
    </source>
</evidence>
<evidence type="ECO:0000313" key="14">
    <source>
        <dbReference type="Proteomes" id="UP000230066"/>
    </source>
</evidence>